<gene>
    <name evidence="5" type="ORF">QRX50_25085</name>
</gene>
<comment type="subcellular location">
    <subcellularLocation>
        <location evidence="1">Golgi apparatus membrane</location>
        <topology evidence="1">Peripheral membrane protein</topology>
        <orientation evidence="1">Cytoplasmic side</orientation>
    </subcellularLocation>
</comment>
<keyword evidence="2" id="KW-0333">Golgi apparatus</keyword>
<proteinExistence type="predicted"/>
<evidence type="ECO:0000256" key="2">
    <source>
        <dbReference type="ARBA" id="ARBA00023034"/>
    </source>
</evidence>
<dbReference type="Pfam" id="PF05719">
    <property type="entry name" value="GPP34"/>
    <property type="match status" value="1"/>
</dbReference>
<dbReference type="AlphaFoldDB" id="A0A9Y2I9E0"/>
<keyword evidence="6" id="KW-1185">Reference proteome</keyword>
<organism evidence="5 6">
    <name type="scientific">Amycolatopsis carbonis</name>
    <dbReference type="NCBI Taxonomy" id="715471"/>
    <lineage>
        <taxon>Bacteria</taxon>
        <taxon>Bacillati</taxon>
        <taxon>Actinomycetota</taxon>
        <taxon>Actinomycetes</taxon>
        <taxon>Pseudonocardiales</taxon>
        <taxon>Pseudonocardiaceae</taxon>
        <taxon>Amycolatopsis</taxon>
    </lineage>
</organism>
<keyword evidence="3" id="KW-0446">Lipid-binding</keyword>
<evidence type="ECO:0000256" key="4">
    <source>
        <dbReference type="ARBA" id="ARBA00023136"/>
    </source>
</evidence>
<accession>A0A9Y2I9E0</accession>
<reference evidence="5 6" key="1">
    <citation type="submission" date="2023-06" db="EMBL/GenBank/DDBJ databases">
        <authorList>
            <person name="Oyuntsetseg B."/>
            <person name="Kim S.B."/>
        </authorList>
    </citation>
    <scope>NUCLEOTIDE SEQUENCE [LARGE SCALE GENOMIC DNA]</scope>
    <source>
        <strain evidence="5 6">2-15</strain>
    </source>
</reference>
<dbReference type="Gene3D" id="1.10.3630.10">
    <property type="entry name" value="yeast vps74-n-term truncation variant domain like"/>
    <property type="match status" value="1"/>
</dbReference>
<dbReference type="GO" id="GO:0012505">
    <property type="term" value="C:endomembrane system"/>
    <property type="evidence" value="ECO:0007669"/>
    <property type="project" value="UniProtKB-ARBA"/>
</dbReference>
<evidence type="ECO:0000256" key="3">
    <source>
        <dbReference type="ARBA" id="ARBA00023121"/>
    </source>
</evidence>
<evidence type="ECO:0000256" key="1">
    <source>
        <dbReference type="ARBA" id="ARBA00004255"/>
    </source>
</evidence>
<evidence type="ECO:0000313" key="6">
    <source>
        <dbReference type="Proteomes" id="UP001236014"/>
    </source>
</evidence>
<dbReference type="EMBL" id="CP127294">
    <property type="protein sequence ID" value="WIX74856.1"/>
    <property type="molecule type" value="Genomic_DNA"/>
</dbReference>
<dbReference type="GO" id="GO:0070273">
    <property type="term" value="F:phosphatidylinositol-4-phosphate binding"/>
    <property type="evidence" value="ECO:0007669"/>
    <property type="project" value="InterPro"/>
</dbReference>
<protein>
    <submittedName>
        <fullName evidence="5">GPP34 family phosphoprotein</fullName>
    </submittedName>
</protein>
<dbReference type="KEGG" id="acab:QRX50_25085"/>
<evidence type="ECO:0000313" key="5">
    <source>
        <dbReference type="EMBL" id="WIX74856.1"/>
    </source>
</evidence>
<dbReference type="InterPro" id="IPR008628">
    <property type="entry name" value="GPP34-like"/>
</dbReference>
<dbReference type="RefSeq" id="WP_285965633.1">
    <property type="nucleotide sequence ID" value="NZ_CP127294.1"/>
</dbReference>
<sequence>MTRSLAAQAYLLACDPDTGRIGRRSRAALLVRASAVTDLLLRGHLTVTGGRISATGRGPTGDLLLDDLLTDLTDTGPTGWRRLLRRDSGDTLHSLELQLAAAGILRQHVTPVLRRKVLRLDDRSPADAARATVDRALRAPLSEVDTRAAALTSLAAAAQVGFTRRSSHRHAARLAELDAAAGSAVPALRGLLRSRRAVIMSGGS</sequence>
<dbReference type="InterPro" id="IPR038261">
    <property type="entry name" value="GPP34-like_sf"/>
</dbReference>
<name>A0A9Y2I9E0_9PSEU</name>
<dbReference type="Proteomes" id="UP001236014">
    <property type="component" value="Chromosome"/>
</dbReference>
<dbReference type="GO" id="GO:0005737">
    <property type="term" value="C:cytoplasm"/>
    <property type="evidence" value="ECO:0007669"/>
    <property type="project" value="UniProtKB-ARBA"/>
</dbReference>
<keyword evidence="4" id="KW-0472">Membrane</keyword>